<protein>
    <submittedName>
        <fullName evidence="4">Predicted protein</fullName>
    </submittedName>
</protein>
<keyword evidence="2" id="KW-0106">Calcium</keyword>
<dbReference type="eggNOG" id="KOG0027">
    <property type="taxonomic scope" value="Eukaryota"/>
</dbReference>
<reference evidence="4 5" key="1">
    <citation type="journal article" date="2009" name="Science">
        <title>Green evolution and dynamic adaptations revealed by genomes of the marine picoeukaryotes Micromonas.</title>
        <authorList>
            <person name="Worden A.Z."/>
            <person name="Lee J.H."/>
            <person name="Mock T."/>
            <person name="Rouze P."/>
            <person name="Simmons M.P."/>
            <person name="Aerts A.L."/>
            <person name="Allen A.E."/>
            <person name="Cuvelier M.L."/>
            <person name="Derelle E."/>
            <person name="Everett M.V."/>
            <person name="Foulon E."/>
            <person name="Grimwood J."/>
            <person name="Gundlach H."/>
            <person name="Henrissat B."/>
            <person name="Napoli C."/>
            <person name="McDonald S.M."/>
            <person name="Parker M.S."/>
            <person name="Rombauts S."/>
            <person name="Salamov A."/>
            <person name="Von Dassow P."/>
            <person name="Badger J.H."/>
            <person name="Coutinho P.M."/>
            <person name="Demir E."/>
            <person name="Dubchak I."/>
            <person name="Gentemann C."/>
            <person name="Eikrem W."/>
            <person name="Gready J.E."/>
            <person name="John U."/>
            <person name="Lanier W."/>
            <person name="Lindquist E.A."/>
            <person name="Lucas S."/>
            <person name="Mayer K.F."/>
            <person name="Moreau H."/>
            <person name="Not F."/>
            <person name="Otillar R."/>
            <person name="Panaud O."/>
            <person name="Pangilinan J."/>
            <person name="Paulsen I."/>
            <person name="Piegu B."/>
            <person name="Poliakov A."/>
            <person name="Robbens S."/>
            <person name="Schmutz J."/>
            <person name="Toulza E."/>
            <person name="Wyss T."/>
            <person name="Zelensky A."/>
            <person name="Zhou K."/>
            <person name="Armbrust E.V."/>
            <person name="Bhattacharya D."/>
            <person name="Goodenough U.W."/>
            <person name="Van de Peer Y."/>
            <person name="Grigoriev I.V."/>
        </authorList>
    </citation>
    <scope>NUCLEOTIDE SEQUENCE [LARGE SCALE GENOMIC DNA]</scope>
    <source>
        <strain evidence="4 5">CCMP1545</strain>
    </source>
</reference>
<dbReference type="PROSITE" id="PS50222">
    <property type="entry name" value="EF_HAND_2"/>
    <property type="match status" value="2"/>
</dbReference>
<dbReference type="KEGG" id="mpp:MICPUCDRAFT_57816"/>
<dbReference type="OMA" id="RHVDANN"/>
<feature type="domain" description="EF-hand" evidence="3">
    <location>
        <begin position="14"/>
        <end position="49"/>
    </location>
</feature>
<keyword evidence="1" id="KW-0677">Repeat</keyword>
<evidence type="ECO:0000256" key="1">
    <source>
        <dbReference type="ARBA" id="ARBA00022737"/>
    </source>
</evidence>
<dbReference type="SUPFAM" id="SSF47473">
    <property type="entry name" value="EF-hand"/>
    <property type="match status" value="1"/>
</dbReference>
<dbReference type="InterPro" id="IPR011992">
    <property type="entry name" value="EF-hand-dom_pair"/>
</dbReference>
<name>C1MST6_MICPC</name>
<dbReference type="Proteomes" id="UP000001876">
    <property type="component" value="Unassembled WGS sequence"/>
</dbReference>
<dbReference type="InterPro" id="IPR018247">
    <property type="entry name" value="EF_Hand_1_Ca_BS"/>
</dbReference>
<sequence>MGAMKKTSSKFNKSEVLKLKEVFDEADKDGSGEIDTAELAQSLQKTNLGEAAADMFRAIDKDGTKSLDFSEYLKIKSIFVLYDANNNGTLCKKELTEALTATGYDDEEVEDMFEDFDEDGSGEIDFEEFCKMLESSYLD</sequence>
<organism evidence="5">
    <name type="scientific">Micromonas pusilla (strain CCMP1545)</name>
    <name type="common">Picoplanktonic green alga</name>
    <dbReference type="NCBI Taxonomy" id="564608"/>
    <lineage>
        <taxon>Eukaryota</taxon>
        <taxon>Viridiplantae</taxon>
        <taxon>Chlorophyta</taxon>
        <taxon>Mamiellophyceae</taxon>
        <taxon>Mamiellales</taxon>
        <taxon>Mamiellaceae</taxon>
        <taxon>Micromonas</taxon>
    </lineage>
</organism>
<gene>
    <name evidence="4" type="ORF">MICPUCDRAFT_57816</name>
</gene>
<dbReference type="SMART" id="SM00054">
    <property type="entry name" value="EFh"/>
    <property type="match status" value="3"/>
</dbReference>
<evidence type="ECO:0000313" key="5">
    <source>
        <dbReference type="Proteomes" id="UP000001876"/>
    </source>
</evidence>
<keyword evidence="5" id="KW-1185">Reference proteome</keyword>
<dbReference type="GeneID" id="9684175"/>
<evidence type="ECO:0000256" key="2">
    <source>
        <dbReference type="ARBA" id="ARBA00022837"/>
    </source>
</evidence>
<proteinExistence type="predicted"/>
<accession>C1MST6</accession>
<dbReference type="Pfam" id="PF00036">
    <property type="entry name" value="EF-hand_1"/>
    <property type="match status" value="1"/>
</dbReference>
<dbReference type="InterPro" id="IPR050145">
    <property type="entry name" value="Centrin_CML-like"/>
</dbReference>
<evidence type="ECO:0000313" key="4">
    <source>
        <dbReference type="EMBL" id="EEH56835.1"/>
    </source>
</evidence>
<dbReference type="STRING" id="564608.C1MST6"/>
<dbReference type="OrthoDB" id="26525at2759"/>
<dbReference type="EMBL" id="GG663739">
    <property type="protein sequence ID" value="EEH56835.1"/>
    <property type="molecule type" value="Genomic_DNA"/>
</dbReference>
<dbReference type="InterPro" id="IPR002048">
    <property type="entry name" value="EF_hand_dom"/>
</dbReference>
<dbReference type="Gene3D" id="1.10.238.10">
    <property type="entry name" value="EF-hand"/>
    <property type="match status" value="2"/>
</dbReference>
<feature type="domain" description="EF-hand" evidence="3">
    <location>
        <begin position="104"/>
        <end position="139"/>
    </location>
</feature>
<dbReference type="FunFam" id="1.10.238.10:FF:000003">
    <property type="entry name" value="Calmodulin A"/>
    <property type="match status" value="1"/>
</dbReference>
<dbReference type="Pfam" id="PF13499">
    <property type="entry name" value="EF-hand_7"/>
    <property type="match status" value="1"/>
</dbReference>
<dbReference type="GO" id="GO:0005509">
    <property type="term" value="F:calcium ion binding"/>
    <property type="evidence" value="ECO:0007669"/>
    <property type="project" value="InterPro"/>
</dbReference>
<evidence type="ECO:0000259" key="3">
    <source>
        <dbReference type="PROSITE" id="PS50222"/>
    </source>
</evidence>
<dbReference type="AlphaFoldDB" id="C1MST6"/>
<dbReference type="RefSeq" id="XP_003058380.1">
    <property type="nucleotide sequence ID" value="XM_003058334.1"/>
</dbReference>
<dbReference type="PROSITE" id="PS00018">
    <property type="entry name" value="EF_HAND_1"/>
    <property type="match status" value="2"/>
</dbReference>
<dbReference type="PANTHER" id="PTHR23050">
    <property type="entry name" value="CALCIUM BINDING PROTEIN"/>
    <property type="match status" value="1"/>
</dbReference>